<evidence type="ECO:0000313" key="1">
    <source>
        <dbReference type="EMBL" id="KAK1416316.1"/>
    </source>
</evidence>
<organism evidence="1 2">
    <name type="scientific">Tagetes erecta</name>
    <name type="common">African marigold</name>
    <dbReference type="NCBI Taxonomy" id="13708"/>
    <lineage>
        <taxon>Eukaryota</taxon>
        <taxon>Viridiplantae</taxon>
        <taxon>Streptophyta</taxon>
        <taxon>Embryophyta</taxon>
        <taxon>Tracheophyta</taxon>
        <taxon>Spermatophyta</taxon>
        <taxon>Magnoliopsida</taxon>
        <taxon>eudicotyledons</taxon>
        <taxon>Gunneridae</taxon>
        <taxon>Pentapetalae</taxon>
        <taxon>asterids</taxon>
        <taxon>campanulids</taxon>
        <taxon>Asterales</taxon>
        <taxon>Asteraceae</taxon>
        <taxon>Asteroideae</taxon>
        <taxon>Heliantheae alliance</taxon>
        <taxon>Tageteae</taxon>
        <taxon>Tagetes</taxon>
    </lineage>
</organism>
<dbReference type="GO" id="GO:0003676">
    <property type="term" value="F:nucleic acid binding"/>
    <property type="evidence" value="ECO:0007669"/>
    <property type="project" value="InterPro"/>
</dbReference>
<dbReference type="Gene3D" id="3.30.420.10">
    <property type="entry name" value="Ribonuclease H-like superfamily/Ribonuclease H"/>
    <property type="match status" value="1"/>
</dbReference>
<gene>
    <name evidence="1" type="ORF">QVD17_32105</name>
</gene>
<keyword evidence="2" id="KW-1185">Reference proteome</keyword>
<proteinExistence type="predicted"/>
<dbReference type="Proteomes" id="UP001229421">
    <property type="component" value="Unassembled WGS sequence"/>
</dbReference>
<evidence type="ECO:0000313" key="2">
    <source>
        <dbReference type="Proteomes" id="UP001229421"/>
    </source>
</evidence>
<dbReference type="EMBL" id="JAUHHV010000008">
    <property type="protein sequence ID" value="KAK1416316.1"/>
    <property type="molecule type" value="Genomic_DNA"/>
</dbReference>
<reference evidence="1" key="1">
    <citation type="journal article" date="2023" name="bioRxiv">
        <title>Improved chromosome-level genome assembly for marigold (Tagetes erecta).</title>
        <authorList>
            <person name="Jiang F."/>
            <person name="Yuan L."/>
            <person name="Wang S."/>
            <person name="Wang H."/>
            <person name="Xu D."/>
            <person name="Wang A."/>
            <person name="Fan W."/>
        </authorList>
    </citation>
    <scope>NUCLEOTIDE SEQUENCE</scope>
    <source>
        <strain evidence="1">WSJ</strain>
        <tissue evidence="1">Leaf</tissue>
    </source>
</reference>
<protein>
    <submittedName>
        <fullName evidence="1">Uncharacterized protein</fullName>
    </submittedName>
</protein>
<name>A0AAD8K7D7_TARER</name>
<dbReference type="InterPro" id="IPR036397">
    <property type="entry name" value="RNaseH_sf"/>
</dbReference>
<dbReference type="AlphaFoldDB" id="A0AAD8K7D7"/>
<sequence>MLERFENTFDDFKDDLPSFEGPTKSLYELFVSRLLEFQSYKTVESFLIHFSLRDGDESFIEDMLEKDELIGFDCEWRPNSRKGVKNKVSILQVWDHKKGLHH</sequence>
<accession>A0AAD8K7D7</accession>
<comment type="caution">
    <text evidence="1">The sequence shown here is derived from an EMBL/GenBank/DDBJ whole genome shotgun (WGS) entry which is preliminary data.</text>
</comment>